<gene>
    <name evidence="3" type="ORF">MNBD_NITROSPIRAE03-2026</name>
</gene>
<dbReference type="PRINTS" id="PR00120">
    <property type="entry name" value="HATPASE"/>
</dbReference>
<proteinExistence type="predicted"/>
<dbReference type="Gene3D" id="3.40.50.1000">
    <property type="entry name" value="HAD superfamily/HAD-like"/>
    <property type="match status" value="1"/>
</dbReference>
<feature type="non-terminal residue" evidence="3">
    <location>
        <position position="1"/>
    </location>
</feature>
<dbReference type="PRINTS" id="PR00119">
    <property type="entry name" value="CATATPASE"/>
</dbReference>
<dbReference type="SUPFAM" id="SSF56784">
    <property type="entry name" value="HAD-like"/>
    <property type="match status" value="1"/>
</dbReference>
<keyword evidence="2" id="KW-1133">Transmembrane helix</keyword>
<dbReference type="AlphaFoldDB" id="A0A3B1D6F7"/>
<feature type="transmembrane region" description="Helical" evidence="2">
    <location>
        <begin position="127"/>
        <end position="147"/>
    </location>
</feature>
<dbReference type="GO" id="GO:0005524">
    <property type="term" value="F:ATP binding"/>
    <property type="evidence" value="ECO:0007669"/>
    <property type="project" value="InterPro"/>
</dbReference>
<dbReference type="GO" id="GO:0016020">
    <property type="term" value="C:membrane"/>
    <property type="evidence" value="ECO:0007669"/>
    <property type="project" value="InterPro"/>
</dbReference>
<name>A0A3B1D6F7_9ZZZZ</name>
<dbReference type="EC" id="3.6.3.3" evidence="3"/>
<sequence>RQVAKWVSEELNLDDYFAEVLPHEKSEKVKEVQQRGLVVAMTGDGVNDAPALAQADVGIAIGAGTDVAVETADIILVRSNPLDVVAIIGLARATYKKMVQNLAWATGYNAFAIPLAAGVLYKAGILLTPAMGAVLMSLSTVIVAINAKFLKVKKVG</sequence>
<dbReference type="PANTHER" id="PTHR43520:SF8">
    <property type="entry name" value="P-TYPE CU(+) TRANSPORTER"/>
    <property type="match status" value="1"/>
</dbReference>
<dbReference type="Pfam" id="PF00702">
    <property type="entry name" value="Hydrolase"/>
    <property type="match status" value="1"/>
</dbReference>
<dbReference type="EC" id="3.6.3.4" evidence="3"/>
<dbReference type="PANTHER" id="PTHR43520">
    <property type="entry name" value="ATP7, ISOFORM B"/>
    <property type="match status" value="1"/>
</dbReference>
<dbReference type="InterPro" id="IPR001757">
    <property type="entry name" value="P_typ_ATPase"/>
</dbReference>
<feature type="transmembrane region" description="Helical" evidence="2">
    <location>
        <begin position="102"/>
        <end position="121"/>
    </location>
</feature>
<dbReference type="InterPro" id="IPR036412">
    <property type="entry name" value="HAD-like_sf"/>
</dbReference>
<accession>A0A3B1D6F7</accession>
<dbReference type="GO" id="GO:0043682">
    <property type="term" value="F:P-type divalent copper transporter activity"/>
    <property type="evidence" value="ECO:0007669"/>
    <property type="project" value="TreeGrafter"/>
</dbReference>
<evidence type="ECO:0000313" key="3">
    <source>
        <dbReference type="EMBL" id="VAX34381.1"/>
    </source>
</evidence>
<reference evidence="3" key="1">
    <citation type="submission" date="2018-06" db="EMBL/GenBank/DDBJ databases">
        <authorList>
            <person name="Zhirakovskaya E."/>
        </authorList>
    </citation>
    <scope>NUCLEOTIDE SEQUENCE</scope>
</reference>
<dbReference type="GO" id="GO:0005507">
    <property type="term" value="F:copper ion binding"/>
    <property type="evidence" value="ECO:0007669"/>
    <property type="project" value="TreeGrafter"/>
</dbReference>
<organism evidence="3">
    <name type="scientific">hydrothermal vent metagenome</name>
    <dbReference type="NCBI Taxonomy" id="652676"/>
    <lineage>
        <taxon>unclassified sequences</taxon>
        <taxon>metagenomes</taxon>
        <taxon>ecological metagenomes</taxon>
    </lineage>
</organism>
<dbReference type="NCBIfam" id="TIGR01494">
    <property type="entry name" value="ATPase_P-type"/>
    <property type="match status" value="1"/>
</dbReference>
<dbReference type="GO" id="GO:0055070">
    <property type="term" value="P:copper ion homeostasis"/>
    <property type="evidence" value="ECO:0007669"/>
    <property type="project" value="TreeGrafter"/>
</dbReference>
<protein>
    <submittedName>
        <fullName evidence="3">Lead, cadmium, zinc and mercury transporting ATPase Copper-translocating P-type ATPase</fullName>
        <ecNumber evidence="3">3.6.3.3</ecNumber>
        <ecNumber evidence="3">3.6.3.4</ecNumber>
    </submittedName>
</protein>
<dbReference type="GO" id="GO:0016887">
    <property type="term" value="F:ATP hydrolysis activity"/>
    <property type="evidence" value="ECO:0007669"/>
    <property type="project" value="InterPro"/>
</dbReference>
<evidence type="ECO:0000256" key="1">
    <source>
        <dbReference type="ARBA" id="ARBA00022967"/>
    </source>
</evidence>
<keyword evidence="1" id="KW-1278">Translocase</keyword>
<evidence type="ECO:0000256" key="2">
    <source>
        <dbReference type="SAM" id="Phobius"/>
    </source>
</evidence>
<keyword evidence="2" id="KW-0812">Transmembrane</keyword>
<dbReference type="InterPro" id="IPR023214">
    <property type="entry name" value="HAD_sf"/>
</dbReference>
<keyword evidence="3" id="KW-0378">Hydrolase</keyword>
<dbReference type="EMBL" id="UOGI01000308">
    <property type="protein sequence ID" value="VAX34381.1"/>
    <property type="molecule type" value="Genomic_DNA"/>
</dbReference>
<keyword evidence="2" id="KW-0472">Membrane</keyword>